<feature type="domain" description="Quercetin 2,3-dioxygenase C-terminal cupin" evidence="5">
    <location>
        <begin position="215"/>
        <end position="300"/>
    </location>
</feature>
<dbReference type="InterPro" id="IPR011051">
    <property type="entry name" value="RmlC_Cupin_sf"/>
</dbReference>
<dbReference type="EMBL" id="FLUV01001653">
    <property type="protein sequence ID" value="SBW23840.1"/>
    <property type="molecule type" value="Genomic_DNA"/>
</dbReference>
<evidence type="ECO:0000256" key="2">
    <source>
        <dbReference type="RuleBase" id="RU003457"/>
    </source>
</evidence>
<evidence type="ECO:0000256" key="3">
    <source>
        <dbReference type="SAM" id="MobiDB-lite"/>
    </source>
</evidence>
<evidence type="ECO:0000259" key="4">
    <source>
        <dbReference type="Pfam" id="PF02678"/>
    </source>
</evidence>
<dbReference type="Pfam" id="PF02678">
    <property type="entry name" value="Pirin"/>
    <property type="match status" value="1"/>
</dbReference>
<evidence type="ECO:0000313" key="7">
    <source>
        <dbReference type="Proteomes" id="UP000199013"/>
    </source>
</evidence>
<reference evidence="7" key="1">
    <citation type="submission" date="2016-02" db="EMBL/GenBank/DDBJ databases">
        <authorList>
            <person name="Wibberg D."/>
        </authorList>
    </citation>
    <scope>NUCLEOTIDE SEQUENCE [LARGE SCALE GENOMIC DNA]</scope>
</reference>
<feature type="domain" description="Pirin N-terminal" evidence="4">
    <location>
        <begin position="58"/>
        <end position="187"/>
    </location>
</feature>
<evidence type="ECO:0000313" key="6">
    <source>
        <dbReference type="EMBL" id="SBW23840.1"/>
    </source>
</evidence>
<evidence type="ECO:0000259" key="5">
    <source>
        <dbReference type="Pfam" id="PF17954"/>
    </source>
</evidence>
<feature type="region of interest" description="Disordered" evidence="3">
    <location>
        <begin position="1"/>
        <end position="34"/>
    </location>
</feature>
<gene>
    <name evidence="6" type="ORF">FDG2_3930</name>
</gene>
<dbReference type="Pfam" id="PF17954">
    <property type="entry name" value="Pirin_C_2"/>
    <property type="match status" value="1"/>
</dbReference>
<organism evidence="6 7">
    <name type="scientific">Candidatus Protofrankia californiensis</name>
    <dbReference type="NCBI Taxonomy" id="1839754"/>
    <lineage>
        <taxon>Bacteria</taxon>
        <taxon>Bacillati</taxon>
        <taxon>Actinomycetota</taxon>
        <taxon>Actinomycetes</taxon>
        <taxon>Frankiales</taxon>
        <taxon>Frankiaceae</taxon>
        <taxon>Protofrankia</taxon>
    </lineage>
</organism>
<protein>
    <submittedName>
        <fullName evidence="6">Pirin domain-containing protein</fullName>
    </submittedName>
</protein>
<dbReference type="InterPro" id="IPR003829">
    <property type="entry name" value="Pirin_N_dom"/>
</dbReference>
<proteinExistence type="inferred from homology"/>
<dbReference type="Gene3D" id="2.60.120.10">
    <property type="entry name" value="Jelly Rolls"/>
    <property type="match status" value="2"/>
</dbReference>
<name>A0A1C3P233_9ACTN</name>
<evidence type="ECO:0000256" key="1">
    <source>
        <dbReference type="ARBA" id="ARBA00008416"/>
    </source>
</evidence>
<dbReference type="InterPro" id="IPR014710">
    <property type="entry name" value="RmlC-like_jellyroll"/>
</dbReference>
<accession>A0A1C3P233</accession>
<feature type="compositionally biased region" description="Basic and acidic residues" evidence="3">
    <location>
        <begin position="18"/>
        <end position="34"/>
    </location>
</feature>
<dbReference type="CDD" id="cd02910">
    <property type="entry name" value="cupin_Yhhw_N"/>
    <property type="match status" value="1"/>
</dbReference>
<dbReference type="SUPFAM" id="SSF51182">
    <property type="entry name" value="RmlC-like cupins"/>
    <property type="match status" value="1"/>
</dbReference>
<dbReference type="InterPro" id="IPR012093">
    <property type="entry name" value="Pirin"/>
</dbReference>
<dbReference type="PANTHER" id="PTHR43212">
    <property type="entry name" value="QUERCETIN 2,3-DIOXYGENASE"/>
    <property type="match status" value="1"/>
</dbReference>
<comment type="similarity">
    <text evidence="1 2">Belongs to the pirin family.</text>
</comment>
<dbReference type="InterPro" id="IPR041602">
    <property type="entry name" value="Quercetinase_C"/>
</dbReference>
<sequence>MVSAACTSDEPYGNWRTDSSRNDGSRRTQASDRKGIRATVTDISALRGAGIAVRRADSRTVTRNHWLDSRHSFAFGRHYDPANTHFGLLLVTNDDHVAPGGGFDTHSHRDMEIVTWVLDGELLHTDSTGTRGVIRPGIAQRMSAGTGILHTETNAVASPGAADTPDIAGCGCAPGDPGTVHFIQMWVVPDLAGITSSYAQMDVTDALASGELVAVAGGEGSNAAIDIQQRNAVLHAARLPTSGRVQLPSAPWVHLFVTRGRVTVEGAGELGTGDAARIRGCDGLSVVSEAGPAEILVWEMHAALGR</sequence>
<keyword evidence="7" id="KW-1185">Reference proteome</keyword>
<dbReference type="Proteomes" id="UP000199013">
    <property type="component" value="Unassembled WGS sequence"/>
</dbReference>
<dbReference type="PANTHER" id="PTHR43212:SF3">
    <property type="entry name" value="QUERCETIN 2,3-DIOXYGENASE"/>
    <property type="match status" value="1"/>
</dbReference>
<dbReference type="AlphaFoldDB" id="A0A1C3P233"/>